<dbReference type="InterPro" id="IPR001387">
    <property type="entry name" value="Cro/C1-type_HTH"/>
</dbReference>
<proteinExistence type="predicted"/>
<gene>
    <name evidence="3" type="ORF">EEL30_00535</name>
</gene>
<dbReference type="Gene3D" id="1.10.260.40">
    <property type="entry name" value="lambda repressor-like DNA-binding domains"/>
    <property type="match status" value="1"/>
</dbReference>
<evidence type="ECO:0000313" key="3">
    <source>
        <dbReference type="EMBL" id="QDX90991.1"/>
    </source>
</evidence>
<dbReference type="Proteomes" id="UP000319432">
    <property type="component" value="Plasmid p1821L01"/>
</dbReference>
<dbReference type="PANTHER" id="PTHR46797:SF1">
    <property type="entry name" value="METHYLPHOSPHONATE SYNTHASE"/>
    <property type="match status" value="1"/>
</dbReference>
<sequence>MKIGEYIKSIRESKGMGLRELARRSGISSSHLSNVESGLRDNPKLDTLKKIALGLNHPLEDLLVYAGTLEDNLYYDVEKLKYILESLPSEYRKDFMEKIDLMADVYRAKRDRDKKIDPLN</sequence>
<organism evidence="3 4">
    <name type="scientific">Brevibacillus laterosporus</name>
    <name type="common">Bacillus laterosporus</name>
    <dbReference type="NCBI Taxonomy" id="1465"/>
    <lineage>
        <taxon>Bacteria</taxon>
        <taxon>Bacillati</taxon>
        <taxon>Bacillota</taxon>
        <taxon>Bacilli</taxon>
        <taxon>Bacillales</taxon>
        <taxon>Paenibacillaceae</taxon>
        <taxon>Brevibacillus</taxon>
    </lineage>
</organism>
<feature type="domain" description="HTH cro/C1-type" evidence="2">
    <location>
        <begin position="7"/>
        <end position="62"/>
    </location>
</feature>
<dbReference type="GO" id="GO:0003677">
    <property type="term" value="F:DNA binding"/>
    <property type="evidence" value="ECO:0007669"/>
    <property type="project" value="UniProtKB-KW"/>
</dbReference>
<keyword evidence="1" id="KW-0238">DNA-binding</keyword>
<dbReference type="PROSITE" id="PS50943">
    <property type="entry name" value="HTH_CROC1"/>
    <property type="match status" value="1"/>
</dbReference>
<dbReference type="OrthoDB" id="9812960at2"/>
<geneLocation type="plasmid" evidence="3 4">
    <name>p1821L01</name>
</geneLocation>
<accession>A0A518V1X7</accession>
<dbReference type="InterPro" id="IPR050807">
    <property type="entry name" value="TransReg_Diox_bact_type"/>
</dbReference>
<dbReference type="PANTHER" id="PTHR46797">
    <property type="entry name" value="HTH-TYPE TRANSCRIPTIONAL REGULATOR"/>
    <property type="match status" value="1"/>
</dbReference>
<dbReference type="InterPro" id="IPR010982">
    <property type="entry name" value="Lambda_DNA-bd_dom_sf"/>
</dbReference>
<evidence type="ECO:0000259" key="2">
    <source>
        <dbReference type="PROSITE" id="PS50943"/>
    </source>
</evidence>
<evidence type="ECO:0000256" key="1">
    <source>
        <dbReference type="ARBA" id="ARBA00023125"/>
    </source>
</evidence>
<keyword evidence="4" id="KW-1185">Reference proteome</keyword>
<reference evidence="3 4" key="1">
    <citation type="submission" date="2018-11" db="EMBL/GenBank/DDBJ databases">
        <title>Phylogenetic determinants of toxin gene distribution in genomes of Brevibacillus laterosporus.</title>
        <authorList>
            <person name="Glare T.R."/>
            <person name="Durrant A."/>
            <person name="Berry C."/>
            <person name="Palma L."/>
            <person name="Ormskirk M."/>
            <person name="Cox M.O."/>
        </authorList>
    </citation>
    <scope>NUCLEOTIDE SEQUENCE [LARGE SCALE GENOMIC DNA]</scope>
    <source>
        <strain evidence="3 4">1821L</strain>
        <plasmid evidence="3 4">p1821L01</plasmid>
    </source>
</reference>
<name>A0A518V1X7_BRELA</name>
<dbReference type="SUPFAM" id="SSF47413">
    <property type="entry name" value="lambda repressor-like DNA-binding domains"/>
    <property type="match status" value="1"/>
</dbReference>
<dbReference type="SMART" id="SM00530">
    <property type="entry name" value="HTH_XRE"/>
    <property type="match status" value="1"/>
</dbReference>
<dbReference type="GO" id="GO:0005829">
    <property type="term" value="C:cytosol"/>
    <property type="evidence" value="ECO:0007669"/>
    <property type="project" value="TreeGrafter"/>
</dbReference>
<protein>
    <submittedName>
        <fullName evidence="3">XRE family transcriptional regulator</fullName>
    </submittedName>
</protein>
<evidence type="ECO:0000313" key="4">
    <source>
        <dbReference type="Proteomes" id="UP000319432"/>
    </source>
</evidence>
<dbReference type="GO" id="GO:0003700">
    <property type="term" value="F:DNA-binding transcription factor activity"/>
    <property type="evidence" value="ECO:0007669"/>
    <property type="project" value="TreeGrafter"/>
</dbReference>
<dbReference type="CDD" id="cd00093">
    <property type="entry name" value="HTH_XRE"/>
    <property type="match status" value="1"/>
</dbReference>
<dbReference type="EMBL" id="CP033461">
    <property type="protein sequence ID" value="QDX90991.1"/>
    <property type="molecule type" value="Genomic_DNA"/>
</dbReference>
<dbReference type="AlphaFoldDB" id="A0A518V1X7"/>
<keyword evidence="3" id="KW-0614">Plasmid</keyword>
<dbReference type="Pfam" id="PF01381">
    <property type="entry name" value="HTH_3"/>
    <property type="match status" value="1"/>
</dbReference>